<comment type="caution">
    <text evidence="11">Lacks conserved residue(s) required for the propagation of feature annotation.</text>
</comment>
<dbReference type="AlphaFoldDB" id="A0A0A7T1D0"/>
<dbReference type="EMBL" id="LKLN01000030">
    <property type="protein sequence ID" value="KSU06449.1"/>
    <property type="molecule type" value="Genomic_DNA"/>
</dbReference>
<feature type="binding site" evidence="11">
    <location>
        <position position="113"/>
    </location>
    <ligand>
        <name>ATP</name>
        <dbReference type="ChEBI" id="CHEBI:30616"/>
    </ligand>
</feature>
<keyword evidence="4 11" id="KW-0028">Amino-acid biosynthesis</keyword>
<evidence type="ECO:0000256" key="6">
    <source>
        <dbReference type="ARBA" id="ARBA00022741"/>
    </source>
</evidence>
<evidence type="ECO:0000256" key="3">
    <source>
        <dbReference type="ARBA" id="ARBA00012154"/>
    </source>
</evidence>
<comment type="subunit">
    <text evidence="11">Monomer.</text>
</comment>
<dbReference type="CDD" id="cd00464">
    <property type="entry name" value="SK"/>
    <property type="match status" value="1"/>
</dbReference>
<comment type="catalytic activity">
    <reaction evidence="10 11">
        <text>shikimate + ATP = 3-phosphoshikimate + ADP + H(+)</text>
        <dbReference type="Rhea" id="RHEA:13121"/>
        <dbReference type="ChEBI" id="CHEBI:15378"/>
        <dbReference type="ChEBI" id="CHEBI:30616"/>
        <dbReference type="ChEBI" id="CHEBI:36208"/>
        <dbReference type="ChEBI" id="CHEBI:145989"/>
        <dbReference type="ChEBI" id="CHEBI:456216"/>
        <dbReference type="EC" id="2.7.1.71"/>
    </reaction>
</comment>
<dbReference type="GO" id="GO:0005524">
    <property type="term" value="F:ATP binding"/>
    <property type="evidence" value="ECO:0007669"/>
    <property type="project" value="UniProtKB-UniRule"/>
</dbReference>
<comment type="function">
    <text evidence="11">Catalyzes the specific phosphorylation of the 3-hydroxyl group of shikimic acid using ATP as a cosubstrate.</text>
</comment>
<evidence type="ECO:0000313" key="13">
    <source>
        <dbReference type="EMBL" id="ARE21456.1"/>
    </source>
</evidence>
<dbReference type="GO" id="GO:0004765">
    <property type="term" value="F:shikimate kinase activity"/>
    <property type="evidence" value="ECO:0007669"/>
    <property type="project" value="UniProtKB-UniRule"/>
</dbReference>
<evidence type="ECO:0000313" key="15">
    <source>
        <dbReference type="EMBL" id="KSU17753.1"/>
    </source>
</evidence>
<evidence type="ECO:0000256" key="1">
    <source>
        <dbReference type="ARBA" id="ARBA00004842"/>
    </source>
</evidence>
<reference evidence="16 17" key="1">
    <citation type="submission" date="2015-10" db="EMBL/GenBank/DDBJ databases">
        <title>Draft Genome Sequences of 11 Lactococcus lactis subspecies cremoris strains.</title>
        <authorList>
            <person name="Wels M."/>
            <person name="Backus L."/>
            <person name="Boekhorst J."/>
            <person name="Dijkstra A."/>
            <person name="Beerthuizen M."/>
            <person name="Kelly W."/>
            <person name="Siezen R."/>
            <person name="Bachmann H."/>
            <person name="Van Hijum S."/>
        </authorList>
    </citation>
    <scope>NUCLEOTIDE SEQUENCE [LARGE SCALE GENOMIC DNA]</scope>
    <source>
        <strain evidence="16">KF282</strain>
        <strain evidence="17">LMG9449</strain>
    </source>
</reference>
<evidence type="ECO:0000313" key="17">
    <source>
        <dbReference type="Proteomes" id="UP000053612"/>
    </source>
</evidence>
<dbReference type="InterPro" id="IPR023000">
    <property type="entry name" value="Shikimate_kinase_CS"/>
</dbReference>
<keyword evidence="5 11" id="KW-0808">Transferase</keyword>
<dbReference type="RefSeq" id="WP_017864896.1">
    <property type="nucleotide sequence ID" value="NZ_CAKMAO010000002.1"/>
</dbReference>
<dbReference type="Pfam" id="PF01202">
    <property type="entry name" value="SKI"/>
    <property type="match status" value="1"/>
</dbReference>
<comment type="pathway">
    <text evidence="1 11">Metabolic intermediate biosynthesis; chorismate biosynthesis; chorismate from D-erythrose 4-phosphate and phosphoenolpyruvate: step 5/7.</text>
</comment>
<evidence type="ECO:0000256" key="7">
    <source>
        <dbReference type="ARBA" id="ARBA00022777"/>
    </source>
</evidence>
<name>A0A0A7T1D0_LACLL</name>
<keyword evidence="11" id="KW-0963">Cytoplasm</keyword>
<dbReference type="PANTHER" id="PTHR21087:SF16">
    <property type="entry name" value="SHIKIMATE KINASE 1, CHLOROPLASTIC"/>
    <property type="match status" value="1"/>
</dbReference>
<evidence type="ECO:0000256" key="5">
    <source>
        <dbReference type="ARBA" id="ARBA00022679"/>
    </source>
</evidence>
<dbReference type="GO" id="GO:0009423">
    <property type="term" value="P:chorismate biosynthetic process"/>
    <property type="evidence" value="ECO:0007669"/>
    <property type="project" value="UniProtKB-UniRule"/>
</dbReference>
<dbReference type="GO" id="GO:0005829">
    <property type="term" value="C:cytosol"/>
    <property type="evidence" value="ECO:0007669"/>
    <property type="project" value="TreeGrafter"/>
</dbReference>
<evidence type="ECO:0000256" key="4">
    <source>
        <dbReference type="ARBA" id="ARBA00022605"/>
    </source>
</evidence>
<dbReference type="Proteomes" id="UP000192095">
    <property type="component" value="Chromosome"/>
</dbReference>
<proteinExistence type="inferred from homology"/>
<keyword evidence="6 11" id="KW-0547">Nucleotide-binding</keyword>
<dbReference type="GO" id="GO:0009073">
    <property type="term" value="P:aromatic amino acid family biosynthetic process"/>
    <property type="evidence" value="ECO:0007669"/>
    <property type="project" value="UniProtKB-KW"/>
</dbReference>
<evidence type="ECO:0000256" key="9">
    <source>
        <dbReference type="ARBA" id="ARBA00023141"/>
    </source>
</evidence>
<keyword evidence="7 11" id="KW-0418">Kinase</keyword>
<sequence length="162" mass="18379">MSIILIGFMGAGKSTVAKLLTENFTDLDQLIEEEIEMPIAEFFELFGEADFRKIENEVFELALQKNIIIATGGGIIENPKNLEALDREAGVVFLTADFETLWERISMDLQNVRPLAQDKKAAQLLFEKRKNDYAKVADLTIDVTDKSPEQIVEEIREKWGIN</sequence>
<dbReference type="EMBL" id="CP015904">
    <property type="protein sequence ID" value="ARE14047.1"/>
    <property type="molecule type" value="Genomic_DNA"/>
</dbReference>
<evidence type="ECO:0000256" key="8">
    <source>
        <dbReference type="ARBA" id="ARBA00022840"/>
    </source>
</evidence>
<comment type="cofactor">
    <cofactor evidence="11">
        <name>Mg(2+)</name>
        <dbReference type="ChEBI" id="CHEBI:18420"/>
    </cofactor>
    <text evidence="11">Binds 1 Mg(2+) ion per subunit.</text>
</comment>
<evidence type="ECO:0000313" key="18">
    <source>
        <dbReference type="Proteomes" id="UP000192067"/>
    </source>
</evidence>
<evidence type="ECO:0000313" key="14">
    <source>
        <dbReference type="EMBL" id="KSU06449.1"/>
    </source>
</evidence>
<keyword evidence="9 11" id="KW-0057">Aromatic amino acid biosynthesis</keyword>
<dbReference type="Proteomes" id="UP000053612">
    <property type="component" value="Unassembled WGS sequence"/>
</dbReference>
<evidence type="ECO:0000256" key="2">
    <source>
        <dbReference type="ARBA" id="ARBA00006997"/>
    </source>
</evidence>
<dbReference type="SUPFAM" id="SSF52540">
    <property type="entry name" value="P-loop containing nucleoside triphosphate hydrolases"/>
    <property type="match status" value="1"/>
</dbReference>
<accession>A0A0A7T1D0</accession>
<dbReference type="PROSITE" id="PS01128">
    <property type="entry name" value="SHIKIMATE_KINASE"/>
    <property type="match status" value="1"/>
</dbReference>
<dbReference type="InterPro" id="IPR031322">
    <property type="entry name" value="Shikimate/glucono_kinase"/>
</dbReference>
<protein>
    <recommendedName>
        <fullName evidence="3 11">Shikimate kinase</fullName>
        <shortName evidence="11">SK</shortName>
        <ecNumber evidence="3 11">2.7.1.71</ecNumber>
    </recommendedName>
</protein>
<dbReference type="PATRIC" id="fig|1360.100.peg.2030"/>
<feature type="binding site" evidence="11">
    <location>
        <position position="129"/>
    </location>
    <ligand>
        <name>substrate</name>
    </ligand>
</feature>
<reference evidence="13" key="4">
    <citation type="submission" date="2023-07" db="EMBL/GenBank/DDBJ databases">
        <authorList>
            <person name="McDonnell B."/>
        </authorList>
    </citation>
    <scope>NUCLEOTIDE SEQUENCE</scope>
    <source>
        <strain evidence="13">UC06</strain>
    </source>
</reference>
<evidence type="ECO:0000313" key="12">
    <source>
        <dbReference type="EMBL" id="ARE14047.1"/>
    </source>
</evidence>
<organism evidence="14 16">
    <name type="scientific">Lactococcus lactis subsp. lactis</name>
    <name type="common">Streptococcus lactis</name>
    <dbReference type="NCBI Taxonomy" id="1360"/>
    <lineage>
        <taxon>Bacteria</taxon>
        <taxon>Bacillati</taxon>
        <taxon>Bacillota</taxon>
        <taxon>Bacilli</taxon>
        <taxon>Lactobacillales</taxon>
        <taxon>Streptococcaceae</taxon>
        <taxon>Lactococcus</taxon>
    </lineage>
</organism>
<comment type="subcellular location">
    <subcellularLocation>
        <location evidence="11">Cytoplasm</location>
    </subcellularLocation>
</comment>
<dbReference type="InterPro" id="IPR000623">
    <property type="entry name" value="Shikimate_kinase/TSH1"/>
</dbReference>
<dbReference type="PRINTS" id="PR01100">
    <property type="entry name" value="SHIKIMTKNASE"/>
</dbReference>
<dbReference type="HAMAP" id="MF_00109">
    <property type="entry name" value="Shikimate_kinase"/>
    <property type="match status" value="1"/>
</dbReference>
<evidence type="ECO:0000313" key="16">
    <source>
        <dbReference type="Proteomes" id="UP000053058"/>
    </source>
</evidence>
<dbReference type="PANTHER" id="PTHR21087">
    <property type="entry name" value="SHIKIMATE KINASE"/>
    <property type="match status" value="1"/>
</dbReference>
<dbReference type="EMBL" id="CP015902">
    <property type="protein sequence ID" value="ARE21456.1"/>
    <property type="molecule type" value="Genomic_DNA"/>
</dbReference>
<dbReference type="GO" id="GO:0008652">
    <property type="term" value="P:amino acid biosynthetic process"/>
    <property type="evidence" value="ECO:0007669"/>
    <property type="project" value="UniProtKB-KW"/>
</dbReference>
<evidence type="ECO:0000256" key="11">
    <source>
        <dbReference type="HAMAP-Rule" id="MF_00109"/>
    </source>
</evidence>
<dbReference type="GO" id="GO:0000287">
    <property type="term" value="F:magnesium ion binding"/>
    <property type="evidence" value="ECO:0007669"/>
    <property type="project" value="UniProtKB-UniRule"/>
</dbReference>
<dbReference type="Gene3D" id="3.40.50.300">
    <property type="entry name" value="P-loop containing nucleotide triphosphate hydrolases"/>
    <property type="match status" value="1"/>
</dbReference>
<reference evidence="14" key="3">
    <citation type="journal article" date="2017" name="Genome Announc.">
        <title>Draft Genome Sequences of 24 Lactococcus lactis Strains.</title>
        <authorList>
            <person name="Backus L."/>
            <person name="Wels M."/>
            <person name="Boekhorst J."/>
            <person name="Dijkstra A.R."/>
            <person name="Beerthuyzen M."/>
            <person name="Kelly W.J."/>
            <person name="Siezen R.J."/>
            <person name="van Hijum S.A."/>
            <person name="Bachmann H."/>
        </authorList>
    </citation>
    <scope>NUCLEOTIDE SEQUENCE</scope>
    <source>
        <strain evidence="14">KF282</strain>
        <strain evidence="15">LMG9447</strain>
    </source>
</reference>
<feature type="binding site" evidence="11">
    <location>
        <begin position="10"/>
        <end position="15"/>
    </location>
    <ligand>
        <name>ATP</name>
        <dbReference type="ChEBI" id="CHEBI:30616"/>
    </ligand>
</feature>
<reference evidence="18 19" key="2">
    <citation type="journal article" date="2017" name="BMC Genomics">
        <title>Comparative and functional genomics of the Lactococcus lactis taxon; insights into evolution and niche adaptation.</title>
        <authorList>
            <person name="Kelleher P."/>
            <person name="Bottacini F."/>
            <person name="Mahony J."/>
            <person name="Kilcawley K.N."/>
            <person name="van Sinderen D."/>
        </authorList>
    </citation>
    <scope>NUCLEOTIDE SEQUENCE [LARGE SCALE GENOMIC DNA]</scope>
    <source>
        <strain evidence="13 19">UC06</strain>
        <strain evidence="12 18">UC11</strain>
    </source>
</reference>
<dbReference type="Proteomes" id="UP000053058">
    <property type="component" value="Unassembled WGS sequence"/>
</dbReference>
<feature type="binding site" evidence="11">
    <location>
        <position position="73"/>
    </location>
    <ligand>
        <name>substrate</name>
    </ligand>
</feature>
<keyword evidence="11" id="KW-0460">Magnesium</keyword>
<keyword evidence="11" id="KW-0479">Metal-binding</keyword>
<feature type="binding site" evidence="11">
    <location>
        <position position="14"/>
    </location>
    <ligand>
        <name>Mg(2+)</name>
        <dbReference type="ChEBI" id="CHEBI:18420"/>
    </ligand>
</feature>
<keyword evidence="8 11" id="KW-0067">ATP-binding</keyword>
<feature type="binding site" evidence="11">
    <location>
        <position position="28"/>
    </location>
    <ligand>
        <name>substrate</name>
    </ligand>
</feature>
<evidence type="ECO:0000313" key="19">
    <source>
        <dbReference type="Proteomes" id="UP000192095"/>
    </source>
</evidence>
<dbReference type="InterPro" id="IPR027417">
    <property type="entry name" value="P-loop_NTPase"/>
</dbReference>
<gene>
    <name evidence="11" type="primary">aroK</name>
    <name evidence="14" type="ORF">KF282_1040</name>
    <name evidence="13" type="ORF">LLUC06_1914</name>
    <name evidence="12" type="ORF">LLUC11_1718</name>
    <name evidence="15" type="ORF">LMG9449_1558</name>
</gene>
<comment type="similarity">
    <text evidence="2 11">Belongs to the shikimate kinase family.</text>
</comment>
<dbReference type="EC" id="2.7.1.71" evidence="3 11"/>
<dbReference type="EMBL" id="LKLS01000124">
    <property type="protein sequence ID" value="KSU17753.1"/>
    <property type="molecule type" value="Genomic_DNA"/>
</dbReference>
<evidence type="ECO:0000256" key="10">
    <source>
        <dbReference type="ARBA" id="ARBA00048567"/>
    </source>
</evidence>
<dbReference type="Proteomes" id="UP000192067">
    <property type="component" value="Chromosome"/>
</dbReference>
<dbReference type="UniPathway" id="UPA00053">
    <property type="reaction ID" value="UER00088"/>
</dbReference>
<feature type="binding site" evidence="11">
    <location>
        <position position="52"/>
    </location>
    <ligand>
        <name>substrate</name>
    </ligand>
</feature>